<accession>A0ABS5FST0</accession>
<dbReference type="EMBL" id="JAFCJH010000044">
    <property type="protein sequence ID" value="MBR0799795.1"/>
    <property type="molecule type" value="Genomic_DNA"/>
</dbReference>
<gene>
    <name evidence="2" type="ORF">JQ615_30930</name>
</gene>
<proteinExistence type="predicted"/>
<dbReference type="Proteomes" id="UP001315278">
    <property type="component" value="Unassembled WGS sequence"/>
</dbReference>
<evidence type="ECO:0000313" key="3">
    <source>
        <dbReference type="Proteomes" id="UP001315278"/>
    </source>
</evidence>
<dbReference type="Pfam" id="PF13619">
    <property type="entry name" value="KTSC"/>
    <property type="match status" value="1"/>
</dbReference>
<reference evidence="3" key="1">
    <citation type="journal article" date="2021" name="ISME J.">
        <title>Evolutionary origin and ecological implication of a unique nif island in free-living Bradyrhizobium lineages.</title>
        <authorList>
            <person name="Tao J."/>
        </authorList>
    </citation>
    <scope>NUCLEOTIDE SEQUENCE [LARGE SCALE GENOMIC DNA]</scope>
    <source>
        <strain evidence="3">SZCCT0434</strain>
    </source>
</reference>
<evidence type="ECO:0000313" key="2">
    <source>
        <dbReference type="EMBL" id="MBR0799795.1"/>
    </source>
</evidence>
<name>A0ABS5FST0_9BRAD</name>
<organism evidence="2 3">
    <name type="scientific">Bradyrhizobium jicamae</name>
    <dbReference type="NCBI Taxonomy" id="280332"/>
    <lineage>
        <taxon>Bacteria</taxon>
        <taxon>Pseudomonadati</taxon>
        <taxon>Pseudomonadota</taxon>
        <taxon>Alphaproteobacteria</taxon>
        <taxon>Hyphomicrobiales</taxon>
        <taxon>Nitrobacteraceae</taxon>
        <taxon>Bradyrhizobium</taxon>
    </lineage>
</organism>
<feature type="domain" description="KTSC" evidence="1">
    <location>
        <begin position="39"/>
        <end position="92"/>
    </location>
</feature>
<evidence type="ECO:0000259" key="1">
    <source>
        <dbReference type="Pfam" id="PF13619"/>
    </source>
</evidence>
<keyword evidence="3" id="KW-1185">Reference proteome</keyword>
<sequence>MAAVDRPSHCQRQSPRRHRDKYRGVVDLKTFACSDIFRSSFIQRVCYDKSQSYMLFNLRGTYSDYCKLPPAVLDAFMAAPSMGQLYNQNIKGTGSDGPYDCRTHRVPTY</sequence>
<dbReference type="RefSeq" id="WP_212494452.1">
    <property type="nucleotide sequence ID" value="NZ_JAFCJH010000044.1"/>
</dbReference>
<comment type="caution">
    <text evidence="2">The sequence shown here is derived from an EMBL/GenBank/DDBJ whole genome shotgun (WGS) entry which is preliminary data.</text>
</comment>
<dbReference type="InterPro" id="IPR025309">
    <property type="entry name" value="KTSC_dom"/>
</dbReference>
<protein>
    <submittedName>
        <fullName evidence="2">KTSC domain-containing protein</fullName>
    </submittedName>
</protein>